<evidence type="ECO:0000313" key="1">
    <source>
        <dbReference type="EMBL" id="EMP29736.1"/>
    </source>
</evidence>
<name>M7AW82_CHEMY</name>
<protein>
    <submittedName>
        <fullName evidence="1">Uncharacterized protein</fullName>
    </submittedName>
</protein>
<dbReference type="Proteomes" id="UP000031443">
    <property type="component" value="Unassembled WGS sequence"/>
</dbReference>
<sequence>MGAAGSGAGRAITSHSSHWLGTVNRGHWKLRAAISVDAQEFKQASEFRFKPPLCPYPNQLGLTAYDTVS</sequence>
<dbReference type="AlphaFoldDB" id="M7AW82"/>
<gene>
    <name evidence="1" type="ORF">UY3_13105</name>
</gene>
<keyword evidence="2" id="KW-1185">Reference proteome</keyword>
<accession>M7AW82</accession>
<dbReference type="EMBL" id="KB554236">
    <property type="protein sequence ID" value="EMP29736.1"/>
    <property type="molecule type" value="Genomic_DNA"/>
</dbReference>
<evidence type="ECO:0000313" key="2">
    <source>
        <dbReference type="Proteomes" id="UP000031443"/>
    </source>
</evidence>
<reference evidence="2" key="1">
    <citation type="journal article" date="2013" name="Nat. Genet.">
        <title>The draft genomes of soft-shell turtle and green sea turtle yield insights into the development and evolution of the turtle-specific body plan.</title>
        <authorList>
            <person name="Wang Z."/>
            <person name="Pascual-Anaya J."/>
            <person name="Zadissa A."/>
            <person name="Li W."/>
            <person name="Niimura Y."/>
            <person name="Huang Z."/>
            <person name="Li C."/>
            <person name="White S."/>
            <person name="Xiong Z."/>
            <person name="Fang D."/>
            <person name="Wang B."/>
            <person name="Ming Y."/>
            <person name="Chen Y."/>
            <person name="Zheng Y."/>
            <person name="Kuraku S."/>
            <person name="Pignatelli M."/>
            <person name="Herrero J."/>
            <person name="Beal K."/>
            <person name="Nozawa M."/>
            <person name="Li Q."/>
            <person name="Wang J."/>
            <person name="Zhang H."/>
            <person name="Yu L."/>
            <person name="Shigenobu S."/>
            <person name="Wang J."/>
            <person name="Liu J."/>
            <person name="Flicek P."/>
            <person name="Searle S."/>
            <person name="Wang J."/>
            <person name="Kuratani S."/>
            <person name="Yin Y."/>
            <person name="Aken B."/>
            <person name="Zhang G."/>
            <person name="Irie N."/>
        </authorList>
    </citation>
    <scope>NUCLEOTIDE SEQUENCE [LARGE SCALE GENOMIC DNA]</scope>
</reference>
<proteinExistence type="predicted"/>
<organism evidence="1 2">
    <name type="scientific">Chelonia mydas</name>
    <name type="common">Green sea-turtle</name>
    <name type="synonym">Chelonia agassizi</name>
    <dbReference type="NCBI Taxonomy" id="8469"/>
    <lineage>
        <taxon>Eukaryota</taxon>
        <taxon>Metazoa</taxon>
        <taxon>Chordata</taxon>
        <taxon>Craniata</taxon>
        <taxon>Vertebrata</taxon>
        <taxon>Euteleostomi</taxon>
        <taxon>Archelosauria</taxon>
        <taxon>Testudinata</taxon>
        <taxon>Testudines</taxon>
        <taxon>Cryptodira</taxon>
        <taxon>Durocryptodira</taxon>
        <taxon>Americhelydia</taxon>
        <taxon>Chelonioidea</taxon>
        <taxon>Cheloniidae</taxon>
        <taxon>Chelonia</taxon>
    </lineage>
</organism>